<dbReference type="CDD" id="cd13578">
    <property type="entry name" value="PBP2_Bug27"/>
    <property type="match status" value="1"/>
</dbReference>
<dbReference type="RefSeq" id="WP_058643038.1">
    <property type="nucleotide sequence ID" value="NZ_LDSL01000106.1"/>
</dbReference>
<name>A0A147GRI4_9BURK</name>
<evidence type="ECO:0000256" key="2">
    <source>
        <dbReference type="SAM" id="SignalP"/>
    </source>
</evidence>
<dbReference type="PANTHER" id="PTHR42928">
    <property type="entry name" value="TRICARBOXYLATE-BINDING PROTEIN"/>
    <property type="match status" value="1"/>
</dbReference>
<dbReference type="PANTHER" id="PTHR42928:SF5">
    <property type="entry name" value="BLR1237 PROTEIN"/>
    <property type="match status" value="1"/>
</dbReference>
<comment type="caution">
    <text evidence="3">The sequence shown here is derived from an EMBL/GenBank/DDBJ whole genome shotgun (WGS) entry which is preliminary data.</text>
</comment>
<evidence type="ECO:0000256" key="1">
    <source>
        <dbReference type="ARBA" id="ARBA00006987"/>
    </source>
</evidence>
<evidence type="ECO:0000313" key="4">
    <source>
        <dbReference type="Proteomes" id="UP000072741"/>
    </source>
</evidence>
<dbReference type="Proteomes" id="UP000072741">
    <property type="component" value="Unassembled WGS sequence"/>
</dbReference>
<dbReference type="EMBL" id="LDSL01000106">
    <property type="protein sequence ID" value="KTT18106.1"/>
    <property type="molecule type" value="Genomic_DNA"/>
</dbReference>
<accession>A0A147GRI4</accession>
<dbReference type="PIRSF" id="PIRSF017082">
    <property type="entry name" value="YflP"/>
    <property type="match status" value="1"/>
</dbReference>
<protein>
    <recommendedName>
        <fullName evidence="5">Tripartite-type tricarboxylate transporter receptor subunit TctC</fullName>
    </recommendedName>
</protein>
<feature type="chain" id="PRO_5007546639" description="Tripartite-type tricarboxylate transporter receptor subunit TctC" evidence="2">
    <location>
        <begin position="23"/>
        <end position="322"/>
    </location>
</feature>
<gene>
    <name evidence="3" type="ORF">NS331_16420</name>
</gene>
<dbReference type="OrthoDB" id="8678477at2"/>
<keyword evidence="4" id="KW-1185">Reference proteome</keyword>
<dbReference type="InterPro" id="IPR005064">
    <property type="entry name" value="BUG"/>
</dbReference>
<dbReference type="Gene3D" id="3.40.190.150">
    <property type="entry name" value="Bordetella uptake gene, domain 1"/>
    <property type="match status" value="1"/>
</dbReference>
<evidence type="ECO:0000313" key="3">
    <source>
        <dbReference type="EMBL" id="KTT18106.1"/>
    </source>
</evidence>
<dbReference type="Gene3D" id="3.40.190.10">
    <property type="entry name" value="Periplasmic binding protein-like II"/>
    <property type="match status" value="1"/>
</dbReference>
<keyword evidence="2" id="KW-0732">Signal</keyword>
<dbReference type="AlphaFoldDB" id="A0A147GRI4"/>
<proteinExistence type="inferred from homology"/>
<evidence type="ECO:0008006" key="5">
    <source>
        <dbReference type="Google" id="ProtNLM"/>
    </source>
</evidence>
<feature type="signal peptide" evidence="2">
    <location>
        <begin position="1"/>
        <end position="22"/>
    </location>
</feature>
<reference evidence="3 4" key="1">
    <citation type="journal article" date="2016" name="Front. Microbiol.">
        <title>Genomic Resource of Rice Seed Associated Bacteria.</title>
        <authorList>
            <person name="Midha S."/>
            <person name="Bansal K."/>
            <person name="Sharma S."/>
            <person name="Kumar N."/>
            <person name="Patil P.P."/>
            <person name="Chaudhry V."/>
            <person name="Patil P.B."/>
        </authorList>
    </citation>
    <scope>NUCLEOTIDE SEQUENCE [LARGE SCALE GENOMIC DNA]</scope>
    <source>
        <strain evidence="3 4">NS331</strain>
    </source>
</reference>
<dbReference type="InterPro" id="IPR042100">
    <property type="entry name" value="Bug_dom1"/>
</dbReference>
<dbReference type="Pfam" id="PF03401">
    <property type="entry name" value="TctC"/>
    <property type="match status" value="1"/>
</dbReference>
<organism evidence="3 4">
    <name type="scientific">Pseudacidovorax intermedius</name>
    <dbReference type="NCBI Taxonomy" id="433924"/>
    <lineage>
        <taxon>Bacteria</taxon>
        <taxon>Pseudomonadati</taxon>
        <taxon>Pseudomonadota</taxon>
        <taxon>Betaproteobacteria</taxon>
        <taxon>Burkholderiales</taxon>
        <taxon>Comamonadaceae</taxon>
        <taxon>Pseudacidovorax</taxon>
    </lineage>
</organism>
<dbReference type="SUPFAM" id="SSF53850">
    <property type="entry name" value="Periplasmic binding protein-like II"/>
    <property type="match status" value="1"/>
</dbReference>
<sequence length="322" mass="33691">MKRFTAWVASAAIVLGFSTAAAQTAYPSKPIRIISPFSAGGTNDYLARLSGTLLAPLGQPVTVENRLGAGGVIGSNAVAQAAPDGYTLLLGSISTHSIGPTVYSKLPYDIKTAFTPITIVADVPLVLVVNPSVKAQNLGELLQLLRAQPGRFNYATSGAGTIPHMTAELFKSMAKVDVTHVPYKGDSLAMTDVVAGQVQMMFANLPSAIGFIRQGQLRALAVGGKTRSPALPDVPTVDEAGVPGFDVTGWYALFGPGGMPPAVVEKIQAQIAAGVHRPDVQAQIRSQGAEPVGNDTAAFRDFLARDQEKWRRTAAATGIKLD</sequence>
<dbReference type="PATRIC" id="fig|433924.3.peg.174"/>
<comment type="similarity">
    <text evidence="1">Belongs to the UPF0065 (bug) family.</text>
</comment>